<evidence type="ECO:0000259" key="5">
    <source>
        <dbReference type="PROSITE" id="PS50110"/>
    </source>
</evidence>
<dbReference type="AlphaFoldDB" id="A0A202EAT6"/>
<gene>
    <name evidence="6" type="ORF">B2G88_00595</name>
</gene>
<dbReference type="InterPro" id="IPR011006">
    <property type="entry name" value="CheY-like_superfamily"/>
</dbReference>
<evidence type="ECO:0000256" key="2">
    <source>
        <dbReference type="ARBA" id="ARBA00023012"/>
    </source>
</evidence>
<dbReference type="SUPFAM" id="SSF52172">
    <property type="entry name" value="CheY-like"/>
    <property type="match status" value="1"/>
</dbReference>
<keyword evidence="2" id="KW-0902">Two-component regulatory system</keyword>
<dbReference type="GO" id="GO:0005829">
    <property type="term" value="C:cytosol"/>
    <property type="evidence" value="ECO:0007669"/>
    <property type="project" value="TreeGrafter"/>
</dbReference>
<reference evidence="6 7" key="1">
    <citation type="submission" date="2017-02" db="EMBL/GenBank/DDBJ databases">
        <title>Natronthermophilus aegyptiacus gen. nov.,sp. nov., an aerobic, extremely halophilic alkalithermophilic archaeon isolated from the athalassohaline Wadi An Natrun, Egypt.</title>
        <authorList>
            <person name="Zhao B."/>
        </authorList>
    </citation>
    <scope>NUCLEOTIDE SEQUENCE [LARGE SCALE GENOMIC DNA]</scope>
    <source>
        <strain evidence="6 7">CGMCC 1.3597</strain>
    </source>
</reference>
<dbReference type="GO" id="GO:0000976">
    <property type="term" value="F:transcription cis-regulatory region binding"/>
    <property type="evidence" value="ECO:0007669"/>
    <property type="project" value="TreeGrafter"/>
</dbReference>
<dbReference type="SMART" id="SM00448">
    <property type="entry name" value="REC"/>
    <property type="match status" value="1"/>
</dbReference>
<feature type="modified residue" description="4-aspartylphosphate" evidence="4">
    <location>
        <position position="55"/>
    </location>
</feature>
<name>A0A202EAT6_9EURY</name>
<accession>A0A202EAT6</accession>
<dbReference type="OrthoDB" id="2830at2157"/>
<dbReference type="Proteomes" id="UP000196084">
    <property type="component" value="Unassembled WGS sequence"/>
</dbReference>
<dbReference type="GO" id="GO:0000156">
    <property type="term" value="F:phosphorelay response regulator activity"/>
    <property type="evidence" value="ECO:0007669"/>
    <property type="project" value="TreeGrafter"/>
</dbReference>
<evidence type="ECO:0000256" key="3">
    <source>
        <dbReference type="ARBA" id="ARBA00023125"/>
    </source>
</evidence>
<comment type="caution">
    <text evidence="6">The sequence shown here is derived from an EMBL/GenBank/DDBJ whole genome shotgun (WGS) entry which is preliminary data.</text>
</comment>
<dbReference type="GO" id="GO:0006355">
    <property type="term" value="P:regulation of DNA-templated transcription"/>
    <property type="evidence" value="ECO:0007669"/>
    <property type="project" value="TreeGrafter"/>
</dbReference>
<evidence type="ECO:0000313" key="7">
    <source>
        <dbReference type="Proteomes" id="UP000196084"/>
    </source>
</evidence>
<dbReference type="GO" id="GO:0032993">
    <property type="term" value="C:protein-DNA complex"/>
    <property type="evidence" value="ECO:0007669"/>
    <property type="project" value="TreeGrafter"/>
</dbReference>
<dbReference type="Pfam" id="PF00072">
    <property type="entry name" value="Response_reg"/>
    <property type="match status" value="1"/>
</dbReference>
<evidence type="ECO:0000256" key="1">
    <source>
        <dbReference type="ARBA" id="ARBA00022553"/>
    </source>
</evidence>
<dbReference type="PANTHER" id="PTHR48111">
    <property type="entry name" value="REGULATOR OF RPOS"/>
    <property type="match status" value="1"/>
</dbReference>
<organism evidence="6 7">
    <name type="scientific">Natronolimnobius baerhuensis</name>
    <dbReference type="NCBI Taxonomy" id="253108"/>
    <lineage>
        <taxon>Archaea</taxon>
        <taxon>Methanobacteriati</taxon>
        <taxon>Methanobacteriota</taxon>
        <taxon>Stenosarchaea group</taxon>
        <taxon>Halobacteria</taxon>
        <taxon>Halobacteriales</taxon>
        <taxon>Natrialbaceae</taxon>
        <taxon>Natronolimnobius</taxon>
    </lineage>
</organism>
<proteinExistence type="predicted"/>
<keyword evidence="1 4" id="KW-0597">Phosphoprotein</keyword>
<protein>
    <submittedName>
        <fullName evidence="6">Response regulator</fullName>
    </submittedName>
</protein>
<dbReference type="Gene3D" id="3.40.50.2300">
    <property type="match status" value="1"/>
</dbReference>
<dbReference type="InterPro" id="IPR039420">
    <property type="entry name" value="WalR-like"/>
</dbReference>
<feature type="domain" description="Response regulatory" evidence="5">
    <location>
        <begin position="4"/>
        <end position="122"/>
    </location>
</feature>
<evidence type="ECO:0000256" key="4">
    <source>
        <dbReference type="PROSITE-ProRule" id="PRU00169"/>
    </source>
</evidence>
<dbReference type="EMBL" id="MWPH01000001">
    <property type="protein sequence ID" value="OVE85362.1"/>
    <property type="molecule type" value="Genomic_DNA"/>
</dbReference>
<keyword evidence="7" id="KW-1185">Reference proteome</keyword>
<dbReference type="RefSeq" id="WP_054864112.1">
    <property type="nucleotide sequence ID" value="NZ_MWPH01000001.1"/>
</dbReference>
<keyword evidence="3" id="KW-0238">DNA-binding</keyword>
<dbReference type="PANTHER" id="PTHR48111:SF40">
    <property type="entry name" value="PHOSPHATE REGULON TRANSCRIPTIONAL REGULATORY PROTEIN PHOB"/>
    <property type="match status" value="1"/>
</dbReference>
<evidence type="ECO:0000313" key="6">
    <source>
        <dbReference type="EMBL" id="OVE85362.1"/>
    </source>
</evidence>
<sequence length="123" mass="13988">MTHQILIAEDDEPIIEILRYRLESDTFDVEAVTDGDDCWETLEAAEELPDALLLDVMMPGLDGFTVLKRIRDDSRYDDLVVILVTGRGLEEDVVRGFELGADDYVMKPFSPSEIAVRLKRSLR</sequence>
<dbReference type="PROSITE" id="PS50110">
    <property type="entry name" value="RESPONSE_REGULATORY"/>
    <property type="match status" value="1"/>
</dbReference>
<dbReference type="CDD" id="cd17574">
    <property type="entry name" value="REC_OmpR"/>
    <property type="match status" value="1"/>
</dbReference>
<dbReference type="InterPro" id="IPR001789">
    <property type="entry name" value="Sig_transdc_resp-reg_receiver"/>
</dbReference>